<dbReference type="PROSITE" id="PS51702">
    <property type="entry name" value="HTH_MU"/>
    <property type="match status" value="1"/>
</dbReference>
<dbReference type="GO" id="GO:0003677">
    <property type="term" value="F:DNA binding"/>
    <property type="evidence" value="ECO:0007669"/>
    <property type="project" value="UniProtKB-KW"/>
</dbReference>
<evidence type="ECO:0000313" key="5">
    <source>
        <dbReference type="Proteomes" id="UP000244334"/>
    </source>
</evidence>
<dbReference type="InterPro" id="IPR036388">
    <property type="entry name" value="WH-like_DNA-bd_sf"/>
</dbReference>
<dbReference type="InterPro" id="IPR003314">
    <property type="entry name" value="Mu-type_HTH"/>
</dbReference>
<accession>A0A1E7YYC0</accession>
<feature type="domain" description="HTH Mu-type" evidence="1">
    <location>
        <begin position="1"/>
        <end position="68"/>
    </location>
</feature>
<dbReference type="SUPFAM" id="SSF46955">
    <property type="entry name" value="Putative DNA-binding domain"/>
    <property type="match status" value="1"/>
</dbReference>
<dbReference type="OrthoDB" id="5676324at2"/>
<dbReference type="InterPro" id="IPR009061">
    <property type="entry name" value="DNA-bd_dom_put_sf"/>
</dbReference>
<dbReference type="Proteomes" id="UP000243534">
    <property type="component" value="Unassembled WGS sequence"/>
</dbReference>
<evidence type="ECO:0000313" key="3">
    <source>
        <dbReference type="EMBL" id="RAP70606.1"/>
    </source>
</evidence>
<gene>
    <name evidence="3" type="ORF">ACZ87_02588</name>
    <name evidence="2" type="ORF">BBW68_12545</name>
</gene>
<evidence type="ECO:0000259" key="1">
    <source>
        <dbReference type="PROSITE" id="PS51702"/>
    </source>
</evidence>
<reference evidence="3 5" key="2">
    <citation type="submission" date="2018-04" db="EMBL/GenBank/DDBJ databases">
        <title>Genomes of the Obligate Erwinia dacicola and Facultative Enterobacter sp. OLF Endosymbionts of the Olive Fruit fly, Bactrocera oleae.</title>
        <authorList>
            <person name="Estes A.M."/>
            <person name="Hearn D.J."/>
            <person name="Agarwal S."/>
            <person name="Pierson E.A."/>
            <person name="Dunning-Hotopp J.C."/>
        </authorList>
    </citation>
    <scope>NUCLEOTIDE SEQUENCE [LARGE SCALE GENOMIC DNA]</scope>
    <source>
        <strain evidence="3 5">Oroville</strain>
    </source>
</reference>
<dbReference type="Gene3D" id="1.10.10.10">
    <property type="entry name" value="Winged helix-like DNA-binding domain superfamily/Winged helix DNA-binding domain"/>
    <property type="match status" value="1"/>
</dbReference>
<dbReference type="Proteomes" id="UP000244334">
    <property type="component" value="Unassembled WGS sequence"/>
</dbReference>
<dbReference type="EMBL" id="LJAM02000304">
    <property type="protein sequence ID" value="RAP70606.1"/>
    <property type="molecule type" value="Genomic_DNA"/>
</dbReference>
<organism evidence="2 4">
    <name type="scientific">Candidatus Erwinia dacicola</name>
    <dbReference type="NCBI Taxonomy" id="252393"/>
    <lineage>
        <taxon>Bacteria</taxon>
        <taxon>Pseudomonadati</taxon>
        <taxon>Pseudomonadota</taxon>
        <taxon>Gammaproteobacteria</taxon>
        <taxon>Enterobacterales</taxon>
        <taxon>Erwiniaceae</taxon>
        <taxon>Erwinia</taxon>
    </lineage>
</organism>
<reference evidence="2 4" key="1">
    <citation type="submission" date="2016-07" db="EMBL/GenBank/DDBJ databases">
        <authorList>
            <person name="Yuval B."/>
        </authorList>
    </citation>
    <scope>NUCLEOTIDE SEQUENCE [LARGE SCALE GENOMIC DNA]</scope>
    <source>
        <strain evidence="2 4">IL</strain>
    </source>
</reference>
<proteinExistence type="predicted"/>
<dbReference type="EMBL" id="MAYS01000384">
    <property type="protein sequence ID" value="OFC61511.1"/>
    <property type="molecule type" value="Genomic_DNA"/>
</dbReference>
<dbReference type="Pfam" id="PF02316">
    <property type="entry name" value="HTH_Tnp_Mu_1"/>
    <property type="match status" value="1"/>
</dbReference>
<name>A0A1E7YYC0_9GAMM</name>
<keyword evidence="5" id="KW-1185">Reference proteome</keyword>
<evidence type="ECO:0000313" key="2">
    <source>
        <dbReference type="EMBL" id="OFC61511.1"/>
    </source>
</evidence>
<protein>
    <submittedName>
        <fullName evidence="3">Mu DNA-binding domain protein</fullName>
    </submittedName>
</protein>
<comment type="caution">
    <text evidence="2">The sequence shown here is derived from an EMBL/GenBank/DDBJ whole genome shotgun (WGS) entry which is preliminary data.</text>
</comment>
<dbReference type="AlphaFoldDB" id="A0A1E7YYC0"/>
<evidence type="ECO:0000313" key="4">
    <source>
        <dbReference type="Proteomes" id="UP000243534"/>
    </source>
</evidence>
<keyword evidence="3" id="KW-0238">DNA-binding</keyword>
<dbReference type="RefSeq" id="WP_070135370.1">
    <property type="nucleotide sequence ID" value="NZ_LJAM02000304.1"/>
</dbReference>
<sequence length="92" mass="10176">MFVVAKELVGLPGLPATPKGIREALVRLSAGNQSLFRRREGTKAFEYHIDCLPETARDVVKRRFLQQVMESADNGPDVAATPHLCCLNPGWN</sequence>